<dbReference type="Ensembl" id="ENSFCTT00005038393.1">
    <property type="protein sequence ID" value="ENSFCTP00005026863.1"/>
    <property type="gene ID" value="ENSFCTG00005013417.1"/>
</dbReference>
<reference evidence="3 4" key="1">
    <citation type="submission" date="2021-02" db="EMBL/GenBank/DDBJ databases">
        <title>Safari Cat Assemblies.</title>
        <authorList>
            <person name="Bredemeyer K.R."/>
            <person name="Murphy W.J."/>
        </authorList>
    </citation>
    <scope>NUCLEOTIDE SEQUENCE [LARGE SCALE GENOMIC DNA]</scope>
</reference>
<dbReference type="PANTHER" id="PTHR47012:SF1">
    <property type="entry name" value="LAMIN TAIL DOMAIN-CONTAINING PROTEIN 1"/>
    <property type="match status" value="1"/>
</dbReference>
<feature type="compositionally biased region" description="Basic and acidic residues" evidence="1">
    <location>
        <begin position="67"/>
        <end position="88"/>
    </location>
</feature>
<reference evidence="3" key="3">
    <citation type="submission" date="2025-09" db="UniProtKB">
        <authorList>
            <consortium name="Ensembl"/>
        </authorList>
    </citation>
    <scope>IDENTIFICATION</scope>
    <source>
        <strain evidence="3">breed Abyssinian</strain>
    </source>
</reference>
<keyword evidence="4" id="KW-1185">Reference proteome</keyword>
<proteinExistence type="predicted"/>
<feature type="domain" description="LTD" evidence="2">
    <location>
        <begin position="216"/>
        <end position="310"/>
    </location>
</feature>
<evidence type="ECO:0000313" key="3">
    <source>
        <dbReference type="Ensembl" id="ENSFCTP00005026863.1"/>
    </source>
</evidence>
<evidence type="ECO:0000313" key="4">
    <source>
        <dbReference type="Proteomes" id="UP000823872"/>
    </source>
</evidence>
<evidence type="ECO:0000256" key="1">
    <source>
        <dbReference type="SAM" id="MobiDB-lite"/>
    </source>
</evidence>
<dbReference type="InterPro" id="IPR042840">
    <property type="entry name" value="LMNTD1"/>
</dbReference>
<dbReference type="PROSITE" id="PS51841">
    <property type="entry name" value="LTD"/>
    <property type="match status" value="1"/>
</dbReference>
<dbReference type="InterPro" id="IPR001322">
    <property type="entry name" value="Lamin_tail_dom"/>
</dbReference>
<feature type="region of interest" description="Disordered" evidence="1">
    <location>
        <begin position="405"/>
        <end position="429"/>
    </location>
</feature>
<feature type="region of interest" description="Disordered" evidence="1">
    <location>
        <begin position="58"/>
        <end position="88"/>
    </location>
</feature>
<accession>A0ABI7XWB0</accession>
<dbReference type="SUPFAM" id="SSF74853">
    <property type="entry name" value="Lamin A/C globular tail domain"/>
    <property type="match status" value="1"/>
</dbReference>
<feature type="compositionally biased region" description="Polar residues" evidence="1">
    <location>
        <begin position="406"/>
        <end position="427"/>
    </location>
</feature>
<organism evidence="3 4">
    <name type="scientific">Felis catus</name>
    <name type="common">Cat</name>
    <name type="synonym">Felis silvestris catus</name>
    <dbReference type="NCBI Taxonomy" id="9685"/>
    <lineage>
        <taxon>Eukaryota</taxon>
        <taxon>Metazoa</taxon>
        <taxon>Chordata</taxon>
        <taxon>Craniata</taxon>
        <taxon>Vertebrata</taxon>
        <taxon>Euteleostomi</taxon>
        <taxon>Mammalia</taxon>
        <taxon>Eutheria</taxon>
        <taxon>Laurasiatheria</taxon>
        <taxon>Carnivora</taxon>
        <taxon>Feliformia</taxon>
        <taxon>Felidae</taxon>
        <taxon>Felinae</taxon>
        <taxon>Felis</taxon>
    </lineage>
</organism>
<dbReference type="GeneTree" id="ENSGT00910000144343"/>
<evidence type="ECO:0000259" key="2">
    <source>
        <dbReference type="PROSITE" id="PS51841"/>
    </source>
</evidence>
<dbReference type="Gene3D" id="2.60.40.1260">
    <property type="entry name" value="Lamin Tail domain"/>
    <property type="match status" value="2"/>
</dbReference>
<protein>
    <recommendedName>
        <fullName evidence="2">LTD domain-containing protein</fullName>
    </recommendedName>
</protein>
<dbReference type="PANTHER" id="PTHR47012">
    <property type="entry name" value="LAMIN TAIL DOMAIN-CONTAINING PROTEIN 1"/>
    <property type="match status" value="1"/>
</dbReference>
<reference evidence="3" key="2">
    <citation type="submission" date="2025-08" db="UniProtKB">
        <authorList>
            <consortium name="Ensembl"/>
        </authorList>
    </citation>
    <scope>IDENTIFICATION</scope>
    <source>
        <strain evidence="3">breed Abyssinian</strain>
    </source>
</reference>
<dbReference type="InterPro" id="IPR036415">
    <property type="entry name" value="Lamin_tail_dom_sf"/>
</dbReference>
<sequence length="473" mass="53443">MPIIKKLLSEKPNNRIFIRRTAVGAQRETMEGWDQGPKLEERKETFLLAKMKDMQASQKTSVALQSEVHEQEDKMENQAQREDTHDGHPVTQRSLVHFFPQTDSDATLPLSQSLTYDTPLSYYMSGPQFSGITVSTTGQNTTKTTIEGHSQSANSLGVNSFIMTKKQPLSVLAPETAVTGEGEDYFLSLFGDSKKFAACSFQAENTRKHFSMILEEVGQSRSSALGDIKIAEVNVKGLFVKLINSSLDKELEIGGHILQQNVWAAASEAKHQPPSDFLWREQKMFKTSPDCTTILCKPNGEAVAWYTPIHWKQVWEKLETDIEFDRCSIVSPTSRRHIFHWPTAISTTKEKQDKSNKDTSKNQMEQVRVFLKREKENPPTLFPNSSPWCHSPNVPAHPYCPLIEPHNTSMAGSSLDRQPRPQSSGSDPAQVRVSAIMEHLNPRPGNPHNKASNRKTYFTMKVMWKGAHNHRNR</sequence>
<gene>
    <name evidence="3" type="primary">LMNTD1</name>
</gene>
<dbReference type="Proteomes" id="UP000823872">
    <property type="component" value="Chromosome B4"/>
</dbReference>
<name>A0ABI7XWB0_FELCA</name>